<dbReference type="AlphaFoldDB" id="Q1IJZ9"/>
<name>Q1IJZ9_KORVE</name>
<dbReference type="OrthoDB" id="5855849at2"/>
<dbReference type="Proteomes" id="UP000002432">
    <property type="component" value="Chromosome"/>
</dbReference>
<keyword evidence="3" id="KW-1185">Reference proteome</keyword>
<dbReference type="HOGENOM" id="CLU_042771_0_0_0"/>
<accession>Q1IJZ9</accession>
<dbReference type="RefSeq" id="WP_011524600.1">
    <property type="nucleotide sequence ID" value="NC_008009.1"/>
</dbReference>
<dbReference type="InterPro" id="IPR007345">
    <property type="entry name" value="Polysacch_pyruvyl_Trfase"/>
</dbReference>
<sequence length="384" mass="43430">MNITLVSTLNFNPGDEFIRLGMEHVLRQKFPDARLRPIHKHDPRTLFSGFSQKRSTPHRLLSPMLYRLYAGGPGRKQENYLESADIVVFAGTPFIWRNSPVLFRSTCANAEWVSPIWERLFDELRQVPVLNLAAGTSVSNQEQIDAITNDSTVSGFLKRALSRAQVTTVRDQISRDILGHLGFPVKTIPCSSILSAKGAFLEPQEPEYVAINLMRSASHSGRGHRGRPDEWRKSIERVVPEIEKRHRILFVSHSVDEDQTAAEWFPQHPRIVSKDPIVLLKAYSKALYGLCNRVHGAAAVATFGRPAIVVGGDSRINLIEQFGLPAYDHRQIDGPKLIERVEHIERNYDDYVRRLAAKIDDTQKAYLAALEQVLVQERQMAIGQ</sequence>
<protein>
    <recommendedName>
        <fullName evidence="1">Polysaccharide pyruvyl transferase domain-containing protein</fullName>
    </recommendedName>
</protein>
<proteinExistence type="predicted"/>
<dbReference type="EnsemblBacteria" id="ABF42801">
    <property type="protein sequence ID" value="ABF42801"/>
    <property type="gene ID" value="Acid345_3801"/>
</dbReference>
<dbReference type="KEGG" id="aba:Acid345_3801"/>
<evidence type="ECO:0000313" key="3">
    <source>
        <dbReference type="Proteomes" id="UP000002432"/>
    </source>
</evidence>
<dbReference type="STRING" id="204669.Acid345_3801"/>
<evidence type="ECO:0000259" key="1">
    <source>
        <dbReference type="Pfam" id="PF04230"/>
    </source>
</evidence>
<organism evidence="2 3">
    <name type="scientific">Koribacter versatilis (strain Ellin345)</name>
    <dbReference type="NCBI Taxonomy" id="204669"/>
    <lineage>
        <taxon>Bacteria</taxon>
        <taxon>Pseudomonadati</taxon>
        <taxon>Acidobacteriota</taxon>
        <taxon>Terriglobia</taxon>
        <taxon>Terriglobales</taxon>
        <taxon>Candidatus Korobacteraceae</taxon>
        <taxon>Candidatus Korobacter</taxon>
    </lineage>
</organism>
<dbReference type="EMBL" id="CP000360">
    <property type="protein sequence ID" value="ABF42801.1"/>
    <property type="molecule type" value="Genomic_DNA"/>
</dbReference>
<dbReference type="Pfam" id="PF04230">
    <property type="entry name" value="PS_pyruv_trans"/>
    <property type="match status" value="1"/>
</dbReference>
<feature type="domain" description="Polysaccharide pyruvyl transferase" evidence="1">
    <location>
        <begin position="12"/>
        <end position="313"/>
    </location>
</feature>
<reference evidence="2 3" key="1">
    <citation type="journal article" date="2009" name="Appl. Environ. Microbiol.">
        <title>Three genomes from the phylum Acidobacteria provide insight into the lifestyles of these microorganisms in soils.</title>
        <authorList>
            <person name="Ward N.L."/>
            <person name="Challacombe J.F."/>
            <person name="Janssen P.H."/>
            <person name="Henrissat B."/>
            <person name="Coutinho P.M."/>
            <person name="Wu M."/>
            <person name="Xie G."/>
            <person name="Haft D.H."/>
            <person name="Sait M."/>
            <person name="Badger J."/>
            <person name="Barabote R.D."/>
            <person name="Bradley B."/>
            <person name="Brettin T.S."/>
            <person name="Brinkac L.M."/>
            <person name="Bruce D."/>
            <person name="Creasy T."/>
            <person name="Daugherty S.C."/>
            <person name="Davidsen T.M."/>
            <person name="DeBoy R.T."/>
            <person name="Detter J.C."/>
            <person name="Dodson R.J."/>
            <person name="Durkin A.S."/>
            <person name="Ganapathy A."/>
            <person name="Gwinn-Giglio M."/>
            <person name="Han C.S."/>
            <person name="Khouri H."/>
            <person name="Kiss H."/>
            <person name="Kothari S.P."/>
            <person name="Madupu R."/>
            <person name="Nelson K.E."/>
            <person name="Nelson W.C."/>
            <person name="Paulsen I."/>
            <person name="Penn K."/>
            <person name="Ren Q."/>
            <person name="Rosovitz M.J."/>
            <person name="Selengut J.D."/>
            <person name="Shrivastava S."/>
            <person name="Sullivan S.A."/>
            <person name="Tapia R."/>
            <person name="Thompson L.S."/>
            <person name="Watkins K.L."/>
            <person name="Yang Q."/>
            <person name="Yu C."/>
            <person name="Zafar N."/>
            <person name="Zhou L."/>
            <person name="Kuske C.R."/>
        </authorList>
    </citation>
    <scope>NUCLEOTIDE SEQUENCE [LARGE SCALE GENOMIC DNA]</scope>
    <source>
        <strain evidence="2 3">Ellin345</strain>
    </source>
</reference>
<gene>
    <name evidence="2" type="ordered locus">Acid345_3801</name>
</gene>
<evidence type="ECO:0000313" key="2">
    <source>
        <dbReference type="EMBL" id="ABF42801.1"/>
    </source>
</evidence>
<dbReference type="eggNOG" id="COG2327">
    <property type="taxonomic scope" value="Bacteria"/>
</dbReference>